<organism evidence="2">
    <name type="scientific">freshwater metagenome</name>
    <dbReference type="NCBI Taxonomy" id="449393"/>
    <lineage>
        <taxon>unclassified sequences</taxon>
        <taxon>metagenomes</taxon>
        <taxon>ecological metagenomes</taxon>
    </lineage>
</organism>
<reference evidence="2" key="1">
    <citation type="submission" date="2020-05" db="EMBL/GenBank/DDBJ databases">
        <authorList>
            <person name="Chiriac C."/>
            <person name="Salcher M."/>
            <person name="Ghai R."/>
            <person name="Kavagutti S V."/>
        </authorList>
    </citation>
    <scope>NUCLEOTIDE SEQUENCE</scope>
</reference>
<protein>
    <submittedName>
        <fullName evidence="2">Unannotated protein</fullName>
    </submittedName>
</protein>
<dbReference type="EMBL" id="CAFBMX010000006">
    <property type="protein sequence ID" value="CAB4935271.1"/>
    <property type="molecule type" value="Genomic_DNA"/>
</dbReference>
<feature type="domain" description="Lon N-terminal" evidence="1">
    <location>
        <begin position="6"/>
        <end position="186"/>
    </location>
</feature>
<evidence type="ECO:0000259" key="1">
    <source>
        <dbReference type="PROSITE" id="PS51787"/>
    </source>
</evidence>
<dbReference type="InterPro" id="IPR015947">
    <property type="entry name" value="PUA-like_sf"/>
</dbReference>
<dbReference type="PANTHER" id="PTHR46732:SF8">
    <property type="entry name" value="ATP-DEPENDENT PROTEASE LA (LON) DOMAIN PROTEIN"/>
    <property type="match status" value="1"/>
</dbReference>
<dbReference type="SUPFAM" id="SSF88697">
    <property type="entry name" value="PUA domain-like"/>
    <property type="match status" value="1"/>
</dbReference>
<dbReference type="InterPro" id="IPR003111">
    <property type="entry name" value="Lon_prtase_N"/>
</dbReference>
<dbReference type="AlphaFoldDB" id="A0A6J7IX57"/>
<name>A0A6J7IX57_9ZZZZ</name>
<dbReference type="Pfam" id="PF02190">
    <property type="entry name" value="LON_substr_bdg"/>
    <property type="match status" value="1"/>
</dbReference>
<dbReference type="PROSITE" id="PS51787">
    <property type="entry name" value="LON_N"/>
    <property type="match status" value="1"/>
</dbReference>
<dbReference type="SMART" id="SM00464">
    <property type="entry name" value="LON"/>
    <property type="match status" value="1"/>
</dbReference>
<sequence>MADRPEIVTPLFPLGMVAVPGEVVPLHIFEPRYRAMVADCLEQDMSFAIVAAGEEGVEPIGCTMAVTEVLERFDDGRLNILTQGRLPVRVVEEIHDRPYPAAIVEVLDDTDELPDGEAARRTRDAYAELVLEASERAIDPEDLALMSAYEMAATVELGPEIKQQLLVLRSEIARMRLLGRILLAALKRLDYLERAEVRASSNGVVRFG</sequence>
<accession>A0A6J7IX57</accession>
<evidence type="ECO:0000313" key="2">
    <source>
        <dbReference type="EMBL" id="CAB4935271.1"/>
    </source>
</evidence>
<dbReference type="Gene3D" id="2.30.130.40">
    <property type="entry name" value="LON domain-like"/>
    <property type="match status" value="1"/>
</dbReference>
<dbReference type="InterPro" id="IPR046336">
    <property type="entry name" value="Lon_prtase_N_sf"/>
</dbReference>
<gene>
    <name evidence="2" type="ORF">UFOPK3674_01436</name>
</gene>
<proteinExistence type="predicted"/>
<dbReference type="PANTHER" id="PTHR46732">
    <property type="entry name" value="ATP-DEPENDENT PROTEASE LA (LON) DOMAIN PROTEIN"/>
    <property type="match status" value="1"/>
</dbReference>